<dbReference type="AlphaFoldDB" id="A0A3N2PP21"/>
<dbReference type="RefSeq" id="XP_028464077.1">
    <property type="nucleotide sequence ID" value="XM_028614431.1"/>
</dbReference>
<name>A0A3N2PP21_SODAK</name>
<dbReference type="GeneID" id="39582909"/>
<sequence length="150" mass="16476">MSVSNDWVGHTAFGRCSWVVACCPGAGDGFTAPGFQTQHNPSHWVSPELRQPQNTSIDQLCVETKTTSSRASMKNTKVDQGTWDHLSTAIISWQYRRVSGEKAGGTLNQVEGLWAADISDDIQMACRYLQGRNEKYATAVPRGSFPLGLR</sequence>
<organism evidence="1 2">
    <name type="scientific">Sodiomyces alkalinus (strain CBS 110278 / VKM F-3762 / F11)</name>
    <name type="common">Alkaliphilic filamentous fungus</name>
    <dbReference type="NCBI Taxonomy" id="1314773"/>
    <lineage>
        <taxon>Eukaryota</taxon>
        <taxon>Fungi</taxon>
        <taxon>Dikarya</taxon>
        <taxon>Ascomycota</taxon>
        <taxon>Pezizomycotina</taxon>
        <taxon>Sordariomycetes</taxon>
        <taxon>Hypocreomycetidae</taxon>
        <taxon>Glomerellales</taxon>
        <taxon>Plectosphaerellaceae</taxon>
        <taxon>Sodiomyces</taxon>
    </lineage>
</organism>
<protein>
    <submittedName>
        <fullName evidence="1">Uncharacterized protein</fullName>
    </submittedName>
</protein>
<reference evidence="1 2" key="1">
    <citation type="journal article" date="2018" name="Mol. Ecol.">
        <title>The obligate alkalophilic soda-lake fungus Sodiomyces alkalinus has shifted to a protein diet.</title>
        <authorList>
            <person name="Grum-Grzhimaylo A.A."/>
            <person name="Falkoski D.L."/>
            <person name="van den Heuvel J."/>
            <person name="Valero-Jimenez C.A."/>
            <person name="Min B."/>
            <person name="Choi I.G."/>
            <person name="Lipzen A."/>
            <person name="Daum C.G."/>
            <person name="Aanen D.K."/>
            <person name="Tsang A."/>
            <person name="Henrissat B."/>
            <person name="Bilanenko E.N."/>
            <person name="de Vries R.P."/>
            <person name="van Kan J.A.L."/>
            <person name="Grigoriev I.V."/>
            <person name="Debets A.J.M."/>
        </authorList>
    </citation>
    <scope>NUCLEOTIDE SEQUENCE [LARGE SCALE GENOMIC DNA]</scope>
    <source>
        <strain evidence="1 2">F11</strain>
    </source>
</reference>
<accession>A0A3N2PP21</accession>
<gene>
    <name evidence="1" type="ORF">SODALDRAFT_362058</name>
</gene>
<proteinExistence type="predicted"/>
<evidence type="ECO:0000313" key="2">
    <source>
        <dbReference type="Proteomes" id="UP000272025"/>
    </source>
</evidence>
<dbReference type="EMBL" id="ML119059">
    <property type="protein sequence ID" value="ROT36271.1"/>
    <property type="molecule type" value="Genomic_DNA"/>
</dbReference>
<evidence type="ECO:0000313" key="1">
    <source>
        <dbReference type="EMBL" id="ROT36271.1"/>
    </source>
</evidence>
<keyword evidence="2" id="KW-1185">Reference proteome</keyword>
<dbReference type="Proteomes" id="UP000272025">
    <property type="component" value="Unassembled WGS sequence"/>
</dbReference>